<keyword evidence="4" id="KW-0028">Amino-acid biosynthesis</keyword>
<dbReference type="InterPro" id="IPR050085">
    <property type="entry name" value="AGPR"/>
</dbReference>
<dbReference type="PANTHER" id="PTHR32338:SF10">
    <property type="entry name" value="N-ACETYL-GAMMA-GLUTAMYL-PHOSPHATE REDUCTASE, CHLOROPLASTIC-RELATED"/>
    <property type="match status" value="1"/>
</dbReference>
<dbReference type="NCBIfam" id="TIGR01850">
    <property type="entry name" value="argC"/>
    <property type="match status" value="1"/>
</dbReference>
<dbReference type="InterPro" id="IPR023013">
    <property type="entry name" value="AGPR_AS"/>
</dbReference>
<dbReference type="Pfam" id="PF22698">
    <property type="entry name" value="Semialdhyde_dhC_1"/>
    <property type="match status" value="1"/>
</dbReference>
<evidence type="ECO:0000256" key="2">
    <source>
        <dbReference type="ARBA" id="ARBA00013072"/>
    </source>
</evidence>
<keyword evidence="3" id="KW-0055">Arginine biosynthesis</keyword>
<dbReference type="HAMAP" id="MF_00150">
    <property type="entry name" value="ArgC_type1"/>
    <property type="match status" value="1"/>
</dbReference>
<feature type="domain" description="Semialdehyde dehydrogenase NAD-binding" evidence="8">
    <location>
        <begin position="2"/>
        <end position="136"/>
    </location>
</feature>
<evidence type="ECO:0000313" key="9">
    <source>
        <dbReference type="EMBL" id="SVA78691.1"/>
    </source>
</evidence>
<dbReference type="CDD" id="cd17895">
    <property type="entry name" value="AGPR_1_N"/>
    <property type="match status" value="1"/>
</dbReference>
<dbReference type="AlphaFoldDB" id="A0A381YPW4"/>
<evidence type="ECO:0000256" key="7">
    <source>
        <dbReference type="ARBA" id="ARBA00050557"/>
    </source>
</evidence>
<proteinExistence type="inferred from homology"/>
<dbReference type="PROSITE" id="PS01224">
    <property type="entry name" value="ARGC"/>
    <property type="match status" value="1"/>
</dbReference>
<gene>
    <name evidence="9" type="ORF">METZ01_LOCUS131545</name>
</gene>
<evidence type="ECO:0000259" key="8">
    <source>
        <dbReference type="SMART" id="SM00859"/>
    </source>
</evidence>
<dbReference type="GO" id="GO:0070401">
    <property type="term" value="F:NADP+ binding"/>
    <property type="evidence" value="ECO:0007669"/>
    <property type="project" value="InterPro"/>
</dbReference>
<dbReference type="SUPFAM" id="SSF51735">
    <property type="entry name" value="NAD(P)-binding Rossmann-fold domains"/>
    <property type="match status" value="1"/>
</dbReference>
<evidence type="ECO:0000256" key="4">
    <source>
        <dbReference type="ARBA" id="ARBA00022605"/>
    </source>
</evidence>
<dbReference type="SUPFAM" id="SSF55347">
    <property type="entry name" value="Glyceraldehyde-3-phosphate dehydrogenase-like, C-terminal domain"/>
    <property type="match status" value="1"/>
</dbReference>
<dbReference type="InterPro" id="IPR000534">
    <property type="entry name" value="Semialdehyde_DH_NAD-bd"/>
</dbReference>
<dbReference type="FunFam" id="3.30.360.10:FF:000014">
    <property type="entry name" value="N-acetyl-gamma-glutamyl-phosphate reductase"/>
    <property type="match status" value="1"/>
</dbReference>
<dbReference type="GO" id="GO:0051287">
    <property type="term" value="F:NAD binding"/>
    <property type="evidence" value="ECO:0007669"/>
    <property type="project" value="InterPro"/>
</dbReference>
<dbReference type="CDD" id="cd23934">
    <property type="entry name" value="AGPR_1_C"/>
    <property type="match status" value="1"/>
</dbReference>
<dbReference type="GO" id="GO:0006526">
    <property type="term" value="P:L-arginine biosynthetic process"/>
    <property type="evidence" value="ECO:0007669"/>
    <property type="project" value="UniProtKB-KW"/>
</dbReference>
<dbReference type="EMBL" id="UINC01018684">
    <property type="protein sequence ID" value="SVA78691.1"/>
    <property type="molecule type" value="Genomic_DNA"/>
</dbReference>
<sequence length="343" mass="37004">MKVGIINVTGYAGAEVARILSEHDEVDIACVTGRSGAGKNISDVFPHLANLDIEISPSLDKSVDFVFSALPHAASAEALKDAINSGIKGVDISADFRIRDLNTYSEWYNVEHPCPELLESSAYGLPELHRSAIRDCQIAANPGCYPTASILGLAPALEAGIIEPEVIVDAKSGVSGAGRGLSLKIHYSEVNENISAYGLDGHRHMPEISQELDLLSDQHVNLTFLPHLVPMTRGILASCYAPLKNSFIETVGDLKSEVKALYKDFYKDERFTHVIDSPPMTKQTLGSNDCVIYPTVDVRAGRLIVISCIDNLVKGAAGQAIQNMNIMCGMPEELGLTQLAIYP</sequence>
<dbReference type="Pfam" id="PF01118">
    <property type="entry name" value="Semialdhyde_dh"/>
    <property type="match status" value="1"/>
</dbReference>
<evidence type="ECO:0000256" key="3">
    <source>
        <dbReference type="ARBA" id="ARBA00022571"/>
    </source>
</evidence>
<reference evidence="9" key="1">
    <citation type="submission" date="2018-05" db="EMBL/GenBank/DDBJ databases">
        <authorList>
            <person name="Lanie J.A."/>
            <person name="Ng W.-L."/>
            <person name="Kazmierczak K.M."/>
            <person name="Andrzejewski T.M."/>
            <person name="Davidsen T.M."/>
            <person name="Wayne K.J."/>
            <person name="Tettelin H."/>
            <person name="Glass J.I."/>
            <person name="Rusch D."/>
            <person name="Podicherti R."/>
            <person name="Tsui H.-C.T."/>
            <person name="Winkler M.E."/>
        </authorList>
    </citation>
    <scope>NUCLEOTIDE SEQUENCE</scope>
</reference>
<evidence type="ECO:0000256" key="6">
    <source>
        <dbReference type="ARBA" id="ARBA00023002"/>
    </source>
</evidence>
<comment type="catalytic activity">
    <reaction evidence="7">
        <text>N-acetyl-L-glutamate 5-semialdehyde + phosphate + NADP(+) = N-acetyl-L-glutamyl 5-phosphate + NADPH + H(+)</text>
        <dbReference type="Rhea" id="RHEA:21588"/>
        <dbReference type="ChEBI" id="CHEBI:15378"/>
        <dbReference type="ChEBI" id="CHEBI:29123"/>
        <dbReference type="ChEBI" id="CHEBI:43474"/>
        <dbReference type="ChEBI" id="CHEBI:57783"/>
        <dbReference type="ChEBI" id="CHEBI:57936"/>
        <dbReference type="ChEBI" id="CHEBI:58349"/>
        <dbReference type="EC" id="1.2.1.38"/>
    </reaction>
</comment>
<keyword evidence="6" id="KW-0560">Oxidoreductase</keyword>
<dbReference type="InterPro" id="IPR036291">
    <property type="entry name" value="NAD(P)-bd_dom_sf"/>
</dbReference>
<dbReference type="Gene3D" id="3.30.360.10">
    <property type="entry name" value="Dihydrodipicolinate Reductase, domain 2"/>
    <property type="match status" value="1"/>
</dbReference>
<name>A0A381YPW4_9ZZZZ</name>
<evidence type="ECO:0000256" key="5">
    <source>
        <dbReference type="ARBA" id="ARBA00022857"/>
    </source>
</evidence>
<protein>
    <recommendedName>
        <fullName evidence="2">N-acetyl-gamma-glutamyl-phosphate reductase</fullName>
        <ecNumber evidence="2">1.2.1.38</ecNumber>
    </recommendedName>
</protein>
<accession>A0A381YPW4</accession>
<dbReference type="EC" id="1.2.1.38" evidence="2"/>
<dbReference type="PANTHER" id="PTHR32338">
    <property type="entry name" value="N-ACETYL-GAMMA-GLUTAMYL-PHOSPHATE REDUCTASE, CHLOROPLASTIC-RELATED-RELATED"/>
    <property type="match status" value="1"/>
</dbReference>
<dbReference type="InterPro" id="IPR000706">
    <property type="entry name" value="AGPR_type-1"/>
</dbReference>
<dbReference type="Gene3D" id="3.40.50.720">
    <property type="entry name" value="NAD(P)-binding Rossmann-like Domain"/>
    <property type="match status" value="1"/>
</dbReference>
<comment type="pathway">
    <text evidence="1">Amino-acid biosynthesis; L-arginine biosynthesis; N(2)-acetyl-L-ornithine from L-glutamate: step 3/4.</text>
</comment>
<dbReference type="SMART" id="SM00859">
    <property type="entry name" value="Semialdhyde_dh"/>
    <property type="match status" value="1"/>
</dbReference>
<dbReference type="GO" id="GO:0003942">
    <property type="term" value="F:N-acetyl-gamma-glutamyl-phosphate reductase activity"/>
    <property type="evidence" value="ECO:0007669"/>
    <property type="project" value="UniProtKB-EC"/>
</dbReference>
<organism evidence="9">
    <name type="scientific">marine metagenome</name>
    <dbReference type="NCBI Taxonomy" id="408172"/>
    <lineage>
        <taxon>unclassified sequences</taxon>
        <taxon>metagenomes</taxon>
        <taxon>ecological metagenomes</taxon>
    </lineage>
</organism>
<keyword evidence="5" id="KW-0521">NADP</keyword>
<dbReference type="InterPro" id="IPR058924">
    <property type="entry name" value="AGPR_dimerisation_dom"/>
</dbReference>
<evidence type="ECO:0000256" key="1">
    <source>
        <dbReference type="ARBA" id="ARBA00004862"/>
    </source>
</evidence>